<name>A0A3B1BES1_9ZZZZ</name>
<dbReference type="PANTHER" id="PTHR42912">
    <property type="entry name" value="METHYLTRANSFERASE"/>
    <property type="match status" value="1"/>
</dbReference>
<dbReference type="GO" id="GO:0008757">
    <property type="term" value="F:S-adenosylmethionine-dependent methyltransferase activity"/>
    <property type="evidence" value="ECO:0007669"/>
    <property type="project" value="InterPro"/>
</dbReference>
<dbReference type="SUPFAM" id="SSF53335">
    <property type="entry name" value="S-adenosyl-L-methionine-dependent methyltransferases"/>
    <property type="match status" value="1"/>
</dbReference>
<reference evidence="2" key="1">
    <citation type="submission" date="2018-06" db="EMBL/GenBank/DDBJ databases">
        <authorList>
            <person name="Zhirakovskaya E."/>
        </authorList>
    </citation>
    <scope>NUCLEOTIDE SEQUENCE</scope>
</reference>
<gene>
    <name evidence="2" type="ORF">MNBD_GAMMA24-972</name>
</gene>
<protein>
    <submittedName>
        <fullName evidence="2">Probable phosphatidylethanolamine N-methyltransferase</fullName>
    </submittedName>
</protein>
<dbReference type="GO" id="GO:0032259">
    <property type="term" value="P:methylation"/>
    <property type="evidence" value="ECO:0007669"/>
    <property type="project" value="UniProtKB-KW"/>
</dbReference>
<evidence type="ECO:0000313" key="2">
    <source>
        <dbReference type="EMBL" id="VAX14622.1"/>
    </source>
</evidence>
<dbReference type="Gene3D" id="3.40.50.150">
    <property type="entry name" value="Vaccinia Virus protein VP39"/>
    <property type="match status" value="1"/>
</dbReference>
<dbReference type="InterPro" id="IPR013216">
    <property type="entry name" value="Methyltransf_11"/>
</dbReference>
<feature type="domain" description="Methyltransferase type 11" evidence="1">
    <location>
        <begin position="43"/>
        <end position="135"/>
    </location>
</feature>
<dbReference type="CDD" id="cd02440">
    <property type="entry name" value="AdoMet_MTases"/>
    <property type="match status" value="1"/>
</dbReference>
<organism evidence="2">
    <name type="scientific">hydrothermal vent metagenome</name>
    <dbReference type="NCBI Taxonomy" id="652676"/>
    <lineage>
        <taxon>unclassified sequences</taxon>
        <taxon>metagenomes</taxon>
        <taxon>ecological metagenomes</taxon>
    </lineage>
</organism>
<sequence>MSLKHSYTFLAPIYDYLVEPAFTEQRRKNLACLKQAENEEILLIGIGTGLDIPWLPSGPRYTGIDLTPAMLARAKKQMAERRDIELKLGDAMQLPFDDVCFDTIIMHLILAVVPDSLRALQEAQRVLRPGGRILILDKFIRPGQLALSRRLLSIFLRHIATRTDVVFEPLLAQCPQLTLMRDEPALAKGWFRYIELHKDKKRENT</sequence>
<dbReference type="InterPro" id="IPR050508">
    <property type="entry name" value="Methyltransf_Superfamily"/>
</dbReference>
<proteinExistence type="predicted"/>
<evidence type="ECO:0000259" key="1">
    <source>
        <dbReference type="Pfam" id="PF08241"/>
    </source>
</evidence>
<dbReference type="Pfam" id="PF08241">
    <property type="entry name" value="Methyltransf_11"/>
    <property type="match status" value="1"/>
</dbReference>
<dbReference type="AlphaFoldDB" id="A0A3B1BES1"/>
<dbReference type="PANTHER" id="PTHR42912:SF80">
    <property type="entry name" value="METHYLTRANSFERASE DOMAIN-CONTAINING PROTEIN"/>
    <property type="match status" value="1"/>
</dbReference>
<dbReference type="InterPro" id="IPR029063">
    <property type="entry name" value="SAM-dependent_MTases_sf"/>
</dbReference>
<accession>A0A3B1BES1</accession>
<dbReference type="EMBL" id="UOFZ01000185">
    <property type="protein sequence ID" value="VAX14622.1"/>
    <property type="molecule type" value="Genomic_DNA"/>
</dbReference>
<keyword evidence="2" id="KW-0808">Transferase</keyword>
<keyword evidence="2" id="KW-0489">Methyltransferase</keyword>